<evidence type="ECO:0000259" key="2">
    <source>
        <dbReference type="Pfam" id="PF19348"/>
    </source>
</evidence>
<evidence type="ECO:0000313" key="3">
    <source>
        <dbReference type="EMBL" id="TQL49541.1"/>
    </source>
</evidence>
<dbReference type="InterPro" id="IPR045970">
    <property type="entry name" value="DUF5926"/>
</dbReference>
<sequence>MGKASRRKRRDQGATSKAASSRAPFVARPFEGLPQETEWVAMREIIPAATAPLQVRLPDAEPREITLASVLPGALPALHRQDGTVLVALQSRTSSGDASRDIVAAIQTAVAAEPGTTIRAVGPATAQTPRLEDVLVEGQQLDVEVHEDFTFWLEDPDNVTPEVQASLEQTNAAAVPTEKLEGQPSAYWCKMGERAYIRWILAEDEDAATTALARLQAAGQHTLGEGTTLLGAFRAAGLLVPVLEVDPAVPSADHVGALADLADRYAGALAKTEPLTPEERRARDGLVSRQVTLR</sequence>
<dbReference type="Proteomes" id="UP000319516">
    <property type="component" value="Unassembled WGS sequence"/>
</dbReference>
<protein>
    <recommendedName>
        <fullName evidence="2">DUF5926 domain-containing protein</fullName>
    </recommendedName>
</protein>
<evidence type="ECO:0000256" key="1">
    <source>
        <dbReference type="SAM" id="MobiDB-lite"/>
    </source>
</evidence>
<organism evidence="3 4">
    <name type="scientific">Ornithinicoccus hortensis</name>
    <dbReference type="NCBI Taxonomy" id="82346"/>
    <lineage>
        <taxon>Bacteria</taxon>
        <taxon>Bacillati</taxon>
        <taxon>Actinomycetota</taxon>
        <taxon>Actinomycetes</taxon>
        <taxon>Micrococcales</taxon>
        <taxon>Intrasporangiaceae</taxon>
        <taxon>Ornithinicoccus</taxon>
    </lineage>
</organism>
<keyword evidence="4" id="KW-1185">Reference proteome</keyword>
<comment type="caution">
    <text evidence="3">The sequence shown here is derived from an EMBL/GenBank/DDBJ whole genome shotgun (WGS) entry which is preliminary data.</text>
</comment>
<name>A0A542YNA3_9MICO</name>
<dbReference type="EMBL" id="VFOP01000001">
    <property type="protein sequence ID" value="TQL49541.1"/>
    <property type="molecule type" value="Genomic_DNA"/>
</dbReference>
<dbReference type="RefSeq" id="WP_141783794.1">
    <property type="nucleotide sequence ID" value="NZ_BAAAIK010000003.1"/>
</dbReference>
<feature type="compositionally biased region" description="Basic residues" evidence="1">
    <location>
        <begin position="1"/>
        <end position="10"/>
    </location>
</feature>
<accession>A0A542YNA3</accession>
<gene>
    <name evidence="3" type="ORF">FB467_0616</name>
</gene>
<proteinExistence type="predicted"/>
<evidence type="ECO:0000313" key="4">
    <source>
        <dbReference type="Proteomes" id="UP000319516"/>
    </source>
</evidence>
<dbReference type="OrthoDB" id="5512013at2"/>
<reference evidence="3 4" key="1">
    <citation type="submission" date="2019-06" db="EMBL/GenBank/DDBJ databases">
        <title>Sequencing the genomes of 1000 actinobacteria strains.</title>
        <authorList>
            <person name="Klenk H.-P."/>
        </authorList>
    </citation>
    <scope>NUCLEOTIDE SEQUENCE [LARGE SCALE GENOMIC DNA]</scope>
    <source>
        <strain evidence="3 4">DSM 12335</strain>
    </source>
</reference>
<dbReference type="Pfam" id="PF19348">
    <property type="entry name" value="DUF5926"/>
    <property type="match status" value="1"/>
</dbReference>
<feature type="domain" description="DUF5926" evidence="2">
    <location>
        <begin position="29"/>
        <end position="294"/>
    </location>
</feature>
<feature type="region of interest" description="Disordered" evidence="1">
    <location>
        <begin position="1"/>
        <end position="23"/>
    </location>
</feature>
<dbReference type="AlphaFoldDB" id="A0A542YNA3"/>